<evidence type="ECO:0000256" key="1">
    <source>
        <dbReference type="ARBA" id="ARBA00010785"/>
    </source>
</evidence>
<feature type="domain" description="Trafficking protein particle complex subunit 13 middle" evidence="4">
    <location>
        <begin position="164"/>
        <end position="280"/>
    </location>
</feature>
<evidence type="ECO:0000313" key="5">
    <source>
        <dbReference type="Proteomes" id="UP000046395"/>
    </source>
</evidence>
<dbReference type="InterPro" id="IPR010378">
    <property type="entry name" value="TRAPPC13"/>
</dbReference>
<dbReference type="InterPro" id="IPR055427">
    <property type="entry name" value="TRAPPC13_N"/>
</dbReference>
<reference evidence="6" key="2">
    <citation type="submission" date="2019-12" db="UniProtKB">
        <authorList>
            <consortium name="WormBaseParasite"/>
        </authorList>
    </citation>
    <scope>IDENTIFICATION</scope>
</reference>
<accession>A0A5S6QGD3</accession>
<dbReference type="PANTHER" id="PTHR13134">
    <property type="entry name" value="TRAFFICKING PROTEIN PARTICLE COMPLEX SUBUNIT 13"/>
    <property type="match status" value="1"/>
</dbReference>
<name>A0A5S6QGD3_TRIMR</name>
<dbReference type="GO" id="GO:1990072">
    <property type="term" value="C:TRAPPIII protein complex"/>
    <property type="evidence" value="ECO:0007669"/>
    <property type="project" value="TreeGrafter"/>
</dbReference>
<proteinExistence type="inferred from homology"/>
<dbReference type="WBParaSite" id="TMUE_1000005912.2">
    <property type="protein sequence ID" value="TMUE_1000005912.2"/>
    <property type="gene ID" value="WBGene00285993"/>
</dbReference>
<evidence type="ECO:0000313" key="6">
    <source>
        <dbReference type="WBParaSite" id="TMUE_1000005912.1"/>
    </source>
</evidence>
<protein>
    <submittedName>
        <fullName evidence="6">Trafficking protein particle complex subunit 13</fullName>
    </submittedName>
</protein>
<feature type="domain" description="Trafficking protein particle complex subunit 13 N-terminal" evidence="2">
    <location>
        <begin position="10"/>
        <end position="160"/>
    </location>
</feature>
<dbReference type="Pfam" id="PF23647">
    <property type="entry name" value="TRAPPC13_M"/>
    <property type="match status" value="1"/>
</dbReference>
<dbReference type="InterPro" id="IPR055428">
    <property type="entry name" value="TRAPPC13_C"/>
</dbReference>
<dbReference type="Proteomes" id="UP000046395">
    <property type="component" value="Unassembled WGS sequence"/>
</dbReference>
<keyword evidence="5" id="KW-1185">Reference proteome</keyword>
<comment type="similarity">
    <text evidence="1">Belongs to the TRAPPC13 family.</text>
</comment>
<feature type="domain" description="Trafficking protein particle complex subunit 13 C-terminal" evidence="3">
    <location>
        <begin position="294"/>
        <end position="390"/>
    </location>
</feature>
<evidence type="ECO:0000259" key="3">
    <source>
        <dbReference type="Pfam" id="PF23643"/>
    </source>
</evidence>
<evidence type="ECO:0000259" key="2">
    <source>
        <dbReference type="Pfam" id="PF06159"/>
    </source>
</evidence>
<sequence>MLGLSREPGVSVKIVQLLRPPTADQATVDAMGEELIEWDCYEDLSEELPVAGGLKSNTPGKVFEKVFLGETFSCFALVTNGTKETIAELSLNVDIQTSQRRCSVGLSYREPMTHLESGASLRAFFAHEVTEIGQHLLICSLGYTQAGGKATCRKLYKFPVLKPLDVHTKFYDRTDEVYMEAHVQNTTDDDMIMERIALEPGEGLMLAPLITNPLDDRNSSGWLIRPECMRQFLYGLKFRSEETSSRANRGLITVGKLSMVWRTSRGRRGRLQTCPLERMITGCGDLKMTVVKSPNVVKIQQPFTITCRITNCCDRVLELSLTLENDLQSGFVWNSKSRQKVASLSPASSADLNFTLIPISSGLKCVSGMQFQDAATKRTYEPDEVAQVFVYT</sequence>
<dbReference type="STRING" id="70415.A0A5S6QGD3"/>
<dbReference type="InterPro" id="IPR055429">
    <property type="entry name" value="TRAPPC13_M"/>
</dbReference>
<dbReference type="Pfam" id="PF23643">
    <property type="entry name" value="TRAPPC13_C"/>
    <property type="match status" value="1"/>
</dbReference>
<dbReference type="PANTHER" id="PTHR13134:SF3">
    <property type="entry name" value="TRAFFICKING PROTEIN PARTICLE COMPLEX SUBUNIT 13"/>
    <property type="match status" value="1"/>
</dbReference>
<reference evidence="5" key="1">
    <citation type="submission" date="2014-03" db="EMBL/GenBank/DDBJ databases">
        <title>The whipworm genome and dual-species transcriptomics of an intimate host-pathogen interaction.</title>
        <authorList>
            <person name="Foth B.J."/>
            <person name="Tsai I.J."/>
            <person name="Reid A.J."/>
            <person name="Bancroft A.J."/>
            <person name="Nichol S."/>
            <person name="Tracey A."/>
            <person name="Holroyd N."/>
            <person name="Cotton J.A."/>
            <person name="Stanley E.J."/>
            <person name="Zarowiecki M."/>
            <person name="Liu J.Z."/>
            <person name="Huckvale T."/>
            <person name="Cooper P.J."/>
            <person name="Grencis R.K."/>
            <person name="Berriman M."/>
        </authorList>
    </citation>
    <scope>NUCLEOTIDE SEQUENCE [LARGE SCALE GENOMIC DNA]</scope>
    <source>
        <strain evidence="5">Edinburgh</strain>
    </source>
</reference>
<dbReference type="Pfam" id="PF06159">
    <property type="entry name" value="TRAPPC13_N"/>
    <property type="match status" value="1"/>
</dbReference>
<organism evidence="5 6">
    <name type="scientific">Trichuris muris</name>
    <name type="common">Mouse whipworm</name>
    <dbReference type="NCBI Taxonomy" id="70415"/>
    <lineage>
        <taxon>Eukaryota</taxon>
        <taxon>Metazoa</taxon>
        <taxon>Ecdysozoa</taxon>
        <taxon>Nematoda</taxon>
        <taxon>Enoplea</taxon>
        <taxon>Dorylaimia</taxon>
        <taxon>Trichinellida</taxon>
        <taxon>Trichuridae</taxon>
        <taxon>Trichuris</taxon>
    </lineage>
</organism>
<dbReference type="WBParaSite" id="TMUE_1000005912.1">
    <property type="protein sequence ID" value="TMUE_1000005912.1"/>
    <property type="gene ID" value="WBGene00285993"/>
</dbReference>
<evidence type="ECO:0000259" key="4">
    <source>
        <dbReference type="Pfam" id="PF23647"/>
    </source>
</evidence>
<dbReference type="AlphaFoldDB" id="A0A5S6QGD3"/>